<feature type="compositionally biased region" description="Polar residues" evidence="1">
    <location>
        <begin position="342"/>
        <end position="354"/>
    </location>
</feature>
<dbReference type="GO" id="GO:0035303">
    <property type="term" value="P:regulation of dephosphorylation"/>
    <property type="evidence" value="ECO:0007669"/>
    <property type="project" value="TreeGrafter"/>
</dbReference>
<gene>
    <name evidence="2" type="ORF">EW146_g3311</name>
</gene>
<dbReference type="PANTHER" id="PTHR10933:SF9">
    <property type="entry name" value="IMMUNOGLOBULIN-BINDING PROTEIN 1"/>
    <property type="match status" value="1"/>
</dbReference>
<dbReference type="Proteomes" id="UP000310158">
    <property type="component" value="Unassembled WGS sequence"/>
</dbReference>
<organism evidence="2 3">
    <name type="scientific">Bondarzewia mesenterica</name>
    <dbReference type="NCBI Taxonomy" id="1095465"/>
    <lineage>
        <taxon>Eukaryota</taxon>
        <taxon>Fungi</taxon>
        <taxon>Dikarya</taxon>
        <taxon>Basidiomycota</taxon>
        <taxon>Agaricomycotina</taxon>
        <taxon>Agaricomycetes</taxon>
        <taxon>Russulales</taxon>
        <taxon>Bondarzewiaceae</taxon>
        <taxon>Bondarzewia</taxon>
    </lineage>
</organism>
<dbReference type="AlphaFoldDB" id="A0A4S4LZT2"/>
<dbReference type="Gene3D" id="1.25.40.540">
    <property type="entry name" value="TAP42-like family"/>
    <property type="match status" value="1"/>
</dbReference>
<feature type="region of interest" description="Disordered" evidence="1">
    <location>
        <begin position="139"/>
        <end position="159"/>
    </location>
</feature>
<sequence length="354" mass="39894">MLAWKVKSQICLQELVASAQKDLQSVCKWVTELSLFSPNESLEDISTHNLIYLLVPFAISEVEGRIRATEIEERLPHLRESERNLFTFVSDLETYNIVPESERQLLGKRASSIADATKRRETKIKQYQKEKELRARIETIRKRRGARPSPSDESPNDFDLIASLLPTGLSSSSEQDDSETDDILREATLLLLRLTYAQSHAQLENISQELELLQNAPPFGPKISRGRVKISRGRESGLETRCDKEPLQPFTILPSSGSDRARLKSQVFQADHRLPTMSIDEYLEIEQQRGNIITGGGPASAAQPTSKEQLALDSEQDGTVFAEQKAEEKRQKDENWARFTDENPSGAGNTMNRG</sequence>
<dbReference type="EMBL" id="SGPL01000107">
    <property type="protein sequence ID" value="THH17538.1"/>
    <property type="molecule type" value="Genomic_DNA"/>
</dbReference>
<evidence type="ECO:0000313" key="2">
    <source>
        <dbReference type="EMBL" id="THH17538.1"/>
    </source>
</evidence>
<evidence type="ECO:0008006" key="4">
    <source>
        <dbReference type="Google" id="ProtNLM"/>
    </source>
</evidence>
<proteinExistence type="predicted"/>
<dbReference type="GO" id="GO:0005829">
    <property type="term" value="C:cytosol"/>
    <property type="evidence" value="ECO:0007669"/>
    <property type="project" value="TreeGrafter"/>
</dbReference>
<dbReference type="InterPro" id="IPR038511">
    <property type="entry name" value="TAP42/TAP46-like_sf"/>
</dbReference>
<dbReference type="GO" id="GO:0009966">
    <property type="term" value="P:regulation of signal transduction"/>
    <property type="evidence" value="ECO:0007669"/>
    <property type="project" value="InterPro"/>
</dbReference>
<comment type="caution">
    <text evidence="2">The sequence shown here is derived from an EMBL/GenBank/DDBJ whole genome shotgun (WGS) entry which is preliminary data.</text>
</comment>
<reference evidence="2 3" key="1">
    <citation type="submission" date="2019-02" db="EMBL/GenBank/DDBJ databases">
        <title>Genome sequencing of the rare red list fungi Bondarzewia mesenterica.</title>
        <authorList>
            <person name="Buettner E."/>
            <person name="Kellner H."/>
        </authorList>
    </citation>
    <scope>NUCLEOTIDE SEQUENCE [LARGE SCALE GENOMIC DNA]</scope>
    <source>
        <strain evidence="2 3">DSM 108281</strain>
    </source>
</reference>
<accession>A0A4S4LZT2</accession>
<name>A0A4S4LZT2_9AGAM</name>
<dbReference type="InterPro" id="IPR007304">
    <property type="entry name" value="TAP46-like"/>
</dbReference>
<feature type="compositionally biased region" description="Basic and acidic residues" evidence="1">
    <location>
        <begin position="324"/>
        <end position="341"/>
    </location>
</feature>
<feature type="region of interest" description="Disordered" evidence="1">
    <location>
        <begin position="293"/>
        <end position="354"/>
    </location>
</feature>
<dbReference type="PANTHER" id="PTHR10933">
    <property type="entry name" value="IMMUNOGLOBULIN-BINDING PROTEIN 1"/>
    <property type="match status" value="1"/>
</dbReference>
<evidence type="ECO:0000313" key="3">
    <source>
        <dbReference type="Proteomes" id="UP000310158"/>
    </source>
</evidence>
<evidence type="ECO:0000256" key="1">
    <source>
        <dbReference type="SAM" id="MobiDB-lite"/>
    </source>
</evidence>
<protein>
    <recommendedName>
        <fullName evidence="4">TAP42-like protein</fullName>
    </recommendedName>
</protein>
<dbReference type="GO" id="GO:0051721">
    <property type="term" value="F:protein phosphatase 2A binding"/>
    <property type="evidence" value="ECO:0007669"/>
    <property type="project" value="TreeGrafter"/>
</dbReference>
<dbReference type="Pfam" id="PF04177">
    <property type="entry name" value="TAP42"/>
    <property type="match status" value="1"/>
</dbReference>
<dbReference type="OrthoDB" id="10261753at2759"/>
<keyword evidence="3" id="KW-1185">Reference proteome</keyword>